<evidence type="ECO:0000313" key="2">
    <source>
        <dbReference type="EMBL" id="BAP54413.1"/>
    </source>
</evidence>
<name>A0A090AAC5_9GAMM</name>
<dbReference type="SUPFAM" id="SSF143120">
    <property type="entry name" value="YefM-like"/>
    <property type="match status" value="1"/>
</dbReference>
<comment type="similarity">
    <text evidence="1">Belongs to the phD/YefM antitoxin family.</text>
</comment>
<dbReference type="EMBL" id="AP014633">
    <property type="protein sequence ID" value="BAP54413.1"/>
    <property type="molecule type" value="Genomic_DNA"/>
</dbReference>
<reference evidence="2 3" key="1">
    <citation type="journal article" date="2014" name="ISME J.">
        <title>Ecophysiology of Thioploca ingrica as revealed by the complete genome sequence supplemented with proteomic evidence.</title>
        <authorList>
            <person name="Kojima H."/>
            <person name="Ogura Y."/>
            <person name="Yamamoto N."/>
            <person name="Togashi T."/>
            <person name="Mori H."/>
            <person name="Watanabe T."/>
            <person name="Nemoto F."/>
            <person name="Kurokawa K."/>
            <person name="Hayashi T."/>
            <person name="Fukui M."/>
        </authorList>
    </citation>
    <scope>NUCLEOTIDE SEQUENCE [LARGE SCALE GENOMIC DNA]</scope>
</reference>
<dbReference type="Gene3D" id="1.10.1220.170">
    <property type="match status" value="1"/>
</dbReference>
<dbReference type="InterPro" id="IPR036165">
    <property type="entry name" value="YefM-like_sf"/>
</dbReference>
<organism evidence="2 3">
    <name type="scientific">Thioploca ingrica</name>
    <dbReference type="NCBI Taxonomy" id="40754"/>
    <lineage>
        <taxon>Bacteria</taxon>
        <taxon>Pseudomonadati</taxon>
        <taxon>Pseudomonadota</taxon>
        <taxon>Gammaproteobacteria</taxon>
        <taxon>Thiotrichales</taxon>
        <taxon>Thiotrichaceae</taxon>
        <taxon>Thioploca</taxon>
    </lineage>
</organism>
<gene>
    <name evidence="2" type="ORF">THII_0116</name>
</gene>
<evidence type="ECO:0000256" key="1">
    <source>
        <dbReference type="ARBA" id="ARBA00009981"/>
    </source>
</evidence>
<accession>A0A090AAC5</accession>
<keyword evidence="3" id="KW-1185">Reference proteome</keyword>
<dbReference type="AlphaFoldDB" id="A0A090AAC5"/>
<dbReference type="Proteomes" id="UP000031623">
    <property type="component" value="Chromosome"/>
</dbReference>
<proteinExistence type="inferred from homology"/>
<protein>
    <submittedName>
        <fullName evidence="2">Prevent-host-death family protein</fullName>
    </submittedName>
</protein>
<dbReference type="KEGG" id="tig:THII_0116"/>
<evidence type="ECO:0000313" key="3">
    <source>
        <dbReference type="Proteomes" id="UP000031623"/>
    </source>
</evidence>
<dbReference type="HOGENOM" id="CLU_2866410_0_0_6"/>
<sequence>MESRPAQQESEDKITLNLNEWESLQETLYVLQNSSLMKQIAQSTKTFKQGMGYIPSLEEFDTLD</sequence>